<name>A0AAE1AQB7_9GAST</name>
<feature type="compositionally biased region" description="Basic and acidic residues" evidence="1">
    <location>
        <begin position="37"/>
        <end position="47"/>
    </location>
</feature>
<feature type="region of interest" description="Disordered" evidence="1">
    <location>
        <begin position="22"/>
        <end position="47"/>
    </location>
</feature>
<organism evidence="2 3">
    <name type="scientific">Elysia crispata</name>
    <name type="common">lettuce slug</name>
    <dbReference type="NCBI Taxonomy" id="231223"/>
    <lineage>
        <taxon>Eukaryota</taxon>
        <taxon>Metazoa</taxon>
        <taxon>Spiralia</taxon>
        <taxon>Lophotrochozoa</taxon>
        <taxon>Mollusca</taxon>
        <taxon>Gastropoda</taxon>
        <taxon>Heterobranchia</taxon>
        <taxon>Euthyneura</taxon>
        <taxon>Panpulmonata</taxon>
        <taxon>Sacoglossa</taxon>
        <taxon>Placobranchoidea</taxon>
        <taxon>Plakobranchidae</taxon>
        <taxon>Elysia</taxon>
    </lineage>
</organism>
<dbReference type="Proteomes" id="UP001283361">
    <property type="component" value="Unassembled WGS sequence"/>
</dbReference>
<protein>
    <submittedName>
        <fullName evidence="2">Uncharacterized protein</fullName>
    </submittedName>
</protein>
<evidence type="ECO:0000313" key="3">
    <source>
        <dbReference type="Proteomes" id="UP001283361"/>
    </source>
</evidence>
<keyword evidence="3" id="KW-1185">Reference proteome</keyword>
<gene>
    <name evidence="2" type="ORF">RRG08_055347</name>
</gene>
<sequence length="93" mass="9819">MGDEAPRLADSCATWRESAFCAQRSPSEDNNNQTGAKNRDKEGKGEHGGVLCCPVGSVSAWRESCCPTAQLSLDMSSWVGVTLPSSARSAVTI</sequence>
<feature type="compositionally biased region" description="Polar residues" evidence="1">
    <location>
        <begin position="24"/>
        <end position="36"/>
    </location>
</feature>
<dbReference type="AlphaFoldDB" id="A0AAE1AQB7"/>
<accession>A0AAE1AQB7</accession>
<comment type="caution">
    <text evidence="2">The sequence shown here is derived from an EMBL/GenBank/DDBJ whole genome shotgun (WGS) entry which is preliminary data.</text>
</comment>
<evidence type="ECO:0000313" key="2">
    <source>
        <dbReference type="EMBL" id="KAK3792080.1"/>
    </source>
</evidence>
<evidence type="ECO:0000256" key="1">
    <source>
        <dbReference type="SAM" id="MobiDB-lite"/>
    </source>
</evidence>
<reference evidence="2" key="1">
    <citation type="journal article" date="2023" name="G3 (Bethesda)">
        <title>A reference genome for the long-term kleptoplast-retaining sea slug Elysia crispata morphotype clarki.</title>
        <authorList>
            <person name="Eastman K.E."/>
            <person name="Pendleton A.L."/>
            <person name="Shaikh M.A."/>
            <person name="Suttiyut T."/>
            <person name="Ogas R."/>
            <person name="Tomko P."/>
            <person name="Gavelis G."/>
            <person name="Widhalm J.R."/>
            <person name="Wisecaver J.H."/>
        </authorList>
    </citation>
    <scope>NUCLEOTIDE SEQUENCE</scope>
    <source>
        <strain evidence="2">ECLA1</strain>
    </source>
</reference>
<dbReference type="EMBL" id="JAWDGP010001389">
    <property type="protein sequence ID" value="KAK3792080.1"/>
    <property type="molecule type" value="Genomic_DNA"/>
</dbReference>
<proteinExistence type="predicted"/>